<feature type="domain" description="Replicative helicase loading/DNA remodeling protein DnaB N-terminal winged helix" evidence="2">
    <location>
        <begin position="30"/>
        <end position="189"/>
    </location>
</feature>
<dbReference type="EMBL" id="JAGGKG010000009">
    <property type="protein sequence ID" value="MBP1905626.1"/>
    <property type="molecule type" value="Genomic_DNA"/>
</dbReference>
<gene>
    <name evidence="3" type="ORF">J2Z32_002256</name>
</gene>
<keyword evidence="4" id="KW-1185">Reference proteome</keyword>
<accession>A0ABS4FSU7</accession>
<dbReference type="Pfam" id="PF25888">
    <property type="entry name" value="WHD_DnaB"/>
    <property type="match status" value="1"/>
</dbReference>
<sequence length="513" mass="59678">MKAVRMSHILNFTENHRYLVYRDFCIGPLESRMLNMVYQPMLGAFAVALYRVLAEQVPMEQVGYSSIEQQRGLFLTLGIEPSEKGRKFLIEQASCLEAVGLLQTSRLYIPEHDDYMYEYELQAPLSPTEFFRTQHLTLLLRDKLGKFALLSLREKLFSAEPEEWNTSHNKENISVPFYEIFELNTHVIDYELEQAIAETAISRMNEQPSQIENKLNYADIILRFPRESHNRTYVESLRFNHEGMATVNYVAHKYELAAPDLCRLLDEDGVFDSNGNLLLEVLQHKANVQFRQGKRRREEREVTYNKVVSLRAEQQEASATKAQEQIQEEVAVQMEYYVEVPPQFRSKCDIHQYNMMLRNEPYTRLLKTFFPGAVPDNLMDIFEKVDLNYRLPGEVINVLIHYLMNLLTQGGDQRINRNFVDAIASNMLLKQIDTYEKAVHYIREQSKVKNKQEQGKAGANKGRSKKGYTGRKENAKPYIPVVEHSDQGNELSEEDFVQMMKAAEQLEKAKKKS</sequence>
<dbReference type="Proteomes" id="UP001519272">
    <property type="component" value="Unassembled WGS sequence"/>
</dbReference>
<evidence type="ECO:0000259" key="2">
    <source>
        <dbReference type="Pfam" id="PF25888"/>
    </source>
</evidence>
<proteinExistence type="predicted"/>
<reference evidence="3 4" key="1">
    <citation type="submission" date="2021-03" db="EMBL/GenBank/DDBJ databases">
        <title>Genomic Encyclopedia of Type Strains, Phase IV (KMG-IV): sequencing the most valuable type-strain genomes for metagenomic binning, comparative biology and taxonomic classification.</title>
        <authorList>
            <person name="Goeker M."/>
        </authorList>
    </citation>
    <scope>NUCLEOTIDE SEQUENCE [LARGE SCALE GENOMIC DNA]</scope>
    <source>
        <strain evidence="3 4">DSM 14349</strain>
    </source>
</reference>
<evidence type="ECO:0000256" key="1">
    <source>
        <dbReference type="SAM" id="MobiDB-lite"/>
    </source>
</evidence>
<evidence type="ECO:0000313" key="4">
    <source>
        <dbReference type="Proteomes" id="UP001519272"/>
    </source>
</evidence>
<evidence type="ECO:0000313" key="3">
    <source>
        <dbReference type="EMBL" id="MBP1905626.1"/>
    </source>
</evidence>
<feature type="region of interest" description="Disordered" evidence="1">
    <location>
        <begin position="446"/>
        <end position="494"/>
    </location>
</feature>
<organism evidence="3 4">
    <name type="scientific">Paenibacillus turicensis</name>
    <dbReference type="NCBI Taxonomy" id="160487"/>
    <lineage>
        <taxon>Bacteria</taxon>
        <taxon>Bacillati</taxon>
        <taxon>Bacillota</taxon>
        <taxon>Bacilli</taxon>
        <taxon>Bacillales</taxon>
        <taxon>Paenibacillaceae</taxon>
        <taxon>Paenibacillus</taxon>
    </lineage>
</organism>
<dbReference type="InterPro" id="IPR058660">
    <property type="entry name" value="WHD_DnaB"/>
</dbReference>
<name>A0ABS4FSU7_9BACL</name>
<protein>
    <submittedName>
        <fullName evidence="3">Replication initiation and membrane attachment protein</fullName>
    </submittedName>
</protein>
<comment type="caution">
    <text evidence="3">The sequence shown here is derived from an EMBL/GenBank/DDBJ whole genome shotgun (WGS) entry which is preliminary data.</text>
</comment>